<reference evidence="3 4" key="1">
    <citation type="submission" date="2017-10" db="EMBL/GenBank/DDBJ databases">
        <title>The new phylogeny of genus Mycobacterium.</title>
        <authorList>
            <person name="Tortoli E."/>
            <person name="Trovato A."/>
            <person name="Cirillo D.M."/>
        </authorList>
    </citation>
    <scope>NUCLEOTIDE SEQUENCE [LARGE SCALE GENOMIC DNA]</scope>
    <source>
        <strain evidence="3 4">CCUG37673</strain>
    </source>
</reference>
<protein>
    <submittedName>
        <fullName evidence="3">Uncharacterized protein</fullName>
    </submittedName>
</protein>
<evidence type="ECO:0000313" key="2">
    <source>
        <dbReference type="EMBL" id="GFG50147.1"/>
    </source>
</evidence>
<keyword evidence="4" id="KW-1185">Reference proteome</keyword>
<dbReference type="AlphaFoldDB" id="A0A2A7MNX0"/>
<evidence type="ECO:0000313" key="5">
    <source>
        <dbReference type="Proteomes" id="UP000465302"/>
    </source>
</evidence>
<name>A0A2A7MNX0_MYCAG</name>
<dbReference type="Proteomes" id="UP000220914">
    <property type="component" value="Unassembled WGS sequence"/>
</dbReference>
<dbReference type="Proteomes" id="UP000465302">
    <property type="component" value="Unassembled WGS sequence"/>
</dbReference>
<dbReference type="EMBL" id="PDCP01000133">
    <property type="protein sequence ID" value="PEG33217.1"/>
    <property type="molecule type" value="Genomic_DNA"/>
</dbReference>
<feature type="region of interest" description="Disordered" evidence="1">
    <location>
        <begin position="1"/>
        <end position="28"/>
    </location>
</feature>
<sequence>MRPGTTNRAAPRPTKQLRPDEAGQSLTAWEETHNVATITRQLNWDYGTVRKYLIAAWHRHRLAVDTRRAQ</sequence>
<evidence type="ECO:0000256" key="1">
    <source>
        <dbReference type="SAM" id="MobiDB-lite"/>
    </source>
</evidence>
<organism evidence="3 4">
    <name type="scientific">Mycolicibacterium agri</name>
    <name type="common">Mycobacterium agri</name>
    <dbReference type="NCBI Taxonomy" id="36811"/>
    <lineage>
        <taxon>Bacteria</taxon>
        <taxon>Bacillati</taxon>
        <taxon>Actinomycetota</taxon>
        <taxon>Actinomycetes</taxon>
        <taxon>Mycobacteriales</taxon>
        <taxon>Mycobacteriaceae</taxon>
        <taxon>Mycolicibacterium</taxon>
    </lineage>
</organism>
<reference evidence="2 5" key="2">
    <citation type="journal article" date="2019" name="Emerg. Microbes Infect.">
        <title>Comprehensive subspecies identification of 175 nontuberculous mycobacteria species based on 7547 genomic profiles.</title>
        <authorList>
            <person name="Matsumoto Y."/>
            <person name="Kinjo T."/>
            <person name="Motooka D."/>
            <person name="Nabeya D."/>
            <person name="Jung N."/>
            <person name="Uechi K."/>
            <person name="Horii T."/>
            <person name="Iida T."/>
            <person name="Fujita J."/>
            <person name="Nakamura S."/>
        </authorList>
    </citation>
    <scope>NUCLEOTIDE SEQUENCE [LARGE SCALE GENOMIC DNA]</scope>
    <source>
        <strain evidence="2 5">JCM 6377</strain>
    </source>
</reference>
<evidence type="ECO:0000313" key="4">
    <source>
        <dbReference type="Proteomes" id="UP000220914"/>
    </source>
</evidence>
<gene>
    <name evidence="3" type="ORF">CQY20_31980</name>
    <name evidence="2" type="ORF">MAGR_15880</name>
</gene>
<comment type="caution">
    <text evidence="3">The sequence shown here is derived from an EMBL/GenBank/DDBJ whole genome shotgun (WGS) entry which is preliminary data.</text>
</comment>
<dbReference type="EMBL" id="BLKS01000001">
    <property type="protein sequence ID" value="GFG50147.1"/>
    <property type="molecule type" value="Genomic_DNA"/>
</dbReference>
<proteinExistence type="predicted"/>
<evidence type="ECO:0000313" key="3">
    <source>
        <dbReference type="EMBL" id="PEG33217.1"/>
    </source>
</evidence>
<accession>A0A2A7MNX0</accession>
<reference evidence="2" key="3">
    <citation type="submission" date="2020-02" db="EMBL/GenBank/DDBJ databases">
        <authorList>
            <person name="Matsumoto Y."/>
            <person name="Motooka D."/>
            <person name="Nakamura S."/>
        </authorList>
    </citation>
    <scope>NUCLEOTIDE SEQUENCE</scope>
    <source>
        <strain evidence="2">JCM 6377</strain>
    </source>
</reference>